<evidence type="ECO:0000256" key="1">
    <source>
        <dbReference type="SAM" id="MobiDB-lite"/>
    </source>
</evidence>
<organism evidence="3">
    <name type="scientific">marine sediment metagenome</name>
    <dbReference type="NCBI Taxonomy" id="412755"/>
    <lineage>
        <taxon>unclassified sequences</taxon>
        <taxon>metagenomes</taxon>
        <taxon>ecological metagenomes</taxon>
    </lineage>
</organism>
<evidence type="ECO:0000256" key="2">
    <source>
        <dbReference type="SAM" id="Phobius"/>
    </source>
</evidence>
<name>X0W800_9ZZZZ</name>
<proteinExistence type="predicted"/>
<comment type="caution">
    <text evidence="3">The sequence shown here is derived from an EMBL/GenBank/DDBJ whole genome shotgun (WGS) entry which is preliminary data.</text>
</comment>
<protein>
    <submittedName>
        <fullName evidence="3">Uncharacterized protein</fullName>
    </submittedName>
</protein>
<evidence type="ECO:0000313" key="3">
    <source>
        <dbReference type="EMBL" id="GAG27064.1"/>
    </source>
</evidence>
<accession>X0W800</accession>
<keyword evidence="2" id="KW-1133">Transmembrane helix</keyword>
<feature type="region of interest" description="Disordered" evidence="1">
    <location>
        <begin position="58"/>
        <end position="113"/>
    </location>
</feature>
<reference evidence="3" key="1">
    <citation type="journal article" date="2014" name="Front. Microbiol.">
        <title>High frequency of phylogenetically diverse reductive dehalogenase-homologous genes in deep subseafloor sedimentary metagenomes.</title>
        <authorList>
            <person name="Kawai M."/>
            <person name="Futagami T."/>
            <person name="Toyoda A."/>
            <person name="Takaki Y."/>
            <person name="Nishi S."/>
            <person name="Hori S."/>
            <person name="Arai W."/>
            <person name="Tsubouchi T."/>
            <person name="Morono Y."/>
            <person name="Uchiyama I."/>
            <person name="Ito T."/>
            <person name="Fujiyama A."/>
            <person name="Inagaki F."/>
            <person name="Takami H."/>
        </authorList>
    </citation>
    <scope>NUCLEOTIDE SEQUENCE</scope>
    <source>
        <strain evidence="3">Expedition CK06-06</strain>
    </source>
</reference>
<keyword evidence="2" id="KW-0472">Membrane</keyword>
<sequence>MFGFFRFIGWRGLLAFVLGMGIMTWLLLSKNQMLLWIIKKTEGEEYIDDMNRKTLREIEVEHEKTRRKQPKSGQKQSKNGQKEPKNDQKQYKSDQKQPKSDEKRPKNSEKEEE</sequence>
<gene>
    <name evidence="3" type="ORF">S01H1_51987</name>
</gene>
<dbReference type="EMBL" id="BARS01033583">
    <property type="protein sequence ID" value="GAG27064.1"/>
    <property type="molecule type" value="Genomic_DNA"/>
</dbReference>
<feature type="compositionally biased region" description="Basic and acidic residues" evidence="1">
    <location>
        <begin position="80"/>
        <end position="113"/>
    </location>
</feature>
<dbReference type="AlphaFoldDB" id="X0W800"/>
<keyword evidence="2" id="KW-0812">Transmembrane</keyword>
<feature type="transmembrane region" description="Helical" evidence="2">
    <location>
        <begin position="12"/>
        <end position="29"/>
    </location>
</feature>